<name>A0ACA9QB42_9GLOM</name>
<accession>A0ACA9QB42</accession>
<dbReference type="Proteomes" id="UP000789920">
    <property type="component" value="Unassembled WGS sequence"/>
</dbReference>
<keyword evidence="2" id="KW-1185">Reference proteome</keyword>
<organism evidence="1 2">
    <name type="scientific">Racocetra persica</name>
    <dbReference type="NCBI Taxonomy" id="160502"/>
    <lineage>
        <taxon>Eukaryota</taxon>
        <taxon>Fungi</taxon>
        <taxon>Fungi incertae sedis</taxon>
        <taxon>Mucoromycota</taxon>
        <taxon>Glomeromycotina</taxon>
        <taxon>Glomeromycetes</taxon>
        <taxon>Diversisporales</taxon>
        <taxon>Gigasporaceae</taxon>
        <taxon>Racocetra</taxon>
    </lineage>
</organism>
<sequence length="105" mass="11968">QCIVENDYYFIEPPNLGLLADYLNDCAIQDVSMSLSFKDDNVGAGTAKISPKCDSLPSRKLHSKMKKNDIIPMDVNYENDNDNDQHDHFTIQRGSFITIKQQMIK</sequence>
<dbReference type="EMBL" id="CAJVQC010029280">
    <property type="protein sequence ID" value="CAG8742215.1"/>
    <property type="molecule type" value="Genomic_DNA"/>
</dbReference>
<protein>
    <submittedName>
        <fullName evidence="1">10943_t:CDS:1</fullName>
    </submittedName>
</protein>
<evidence type="ECO:0000313" key="1">
    <source>
        <dbReference type="EMBL" id="CAG8742215.1"/>
    </source>
</evidence>
<evidence type="ECO:0000313" key="2">
    <source>
        <dbReference type="Proteomes" id="UP000789920"/>
    </source>
</evidence>
<gene>
    <name evidence="1" type="ORF">RPERSI_LOCUS13268</name>
</gene>
<comment type="caution">
    <text evidence="1">The sequence shown here is derived from an EMBL/GenBank/DDBJ whole genome shotgun (WGS) entry which is preliminary data.</text>
</comment>
<reference evidence="1" key="1">
    <citation type="submission" date="2021-06" db="EMBL/GenBank/DDBJ databases">
        <authorList>
            <person name="Kallberg Y."/>
            <person name="Tangrot J."/>
            <person name="Rosling A."/>
        </authorList>
    </citation>
    <scope>NUCLEOTIDE SEQUENCE</scope>
    <source>
        <strain evidence="1">MA461A</strain>
    </source>
</reference>
<feature type="non-terminal residue" evidence="1">
    <location>
        <position position="1"/>
    </location>
</feature>
<proteinExistence type="predicted"/>